<evidence type="ECO:0000259" key="5">
    <source>
        <dbReference type="Pfam" id="PF13649"/>
    </source>
</evidence>
<dbReference type="EMBL" id="JATAAI010000026">
    <property type="protein sequence ID" value="KAK1737227.1"/>
    <property type="molecule type" value="Genomic_DNA"/>
</dbReference>
<dbReference type="GO" id="GO:0032259">
    <property type="term" value="P:methylation"/>
    <property type="evidence" value="ECO:0007669"/>
    <property type="project" value="UniProtKB-KW"/>
</dbReference>
<dbReference type="CDD" id="cd02440">
    <property type="entry name" value="AdoMet_MTases"/>
    <property type="match status" value="1"/>
</dbReference>
<protein>
    <submittedName>
        <fullName evidence="6">Methyltransferase</fullName>
        <ecNumber evidence="6">2.1.1.-</ecNumber>
    </submittedName>
</protein>
<proteinExistence type="predicted"/>
<dbReference type="InterPro" id="IPR041698">
    <property type="entry name" value="Methyltransf_25"/>
</dbReference>
<reference evidence="6" key="1">
    <citation type="submission" date="2023-06" db="EMBL/GenBank/DDBJ databases">
        <title>Survivors Of The Sea: Transcriptome response of Skeletonema marinoi to long-term dormancy.</title>
        <authorList>
            <person name="Pinder M.I.M."/>
            <person name="Kourtchenko O."/>
            <person name="Robertson E.K."/>
            <person name="Larsson T."/>
            <person name="Maumus F."/>
            <person name="Osuna-Cruz C.M."/>
            <person name="Vancaester E."/>
            <person name="Stenow R."/>
            <person name="Vandepoele K."/>
            <person name="Ploug H."/>
            <person name="Bruchert V."/>
            <person name="Godhe A."/>
            <person name="Topel M."/>
        </authorList>
    </citation>
    <scope>NUCLEOTIDE SEQUENCE</scope>
    <source>
        <strain evidence="6">R05AC</strain>
    </source>
</reference>
<organism evidence="6 7">
    <name type="scientific">Skeletonema marinoi</name>
    <dbReference type="NCBI Taxonomy" id="267567"/>
    <lineage>
        <taxon>Eukaryota</taxon>
        <taxon>Sar</taxon>
        <taxon>Stramenopiles</taxon>
        <taxon>Ochrophyta</taxon>
        <taxon>Bacillariophyta</taxon>
        <taxon>Coscinodiscophyceae</taxon>
        <taxon>Thalassiosirophycidae</taxon>
        <taxon>Thalassiosirales</taxon>
        <taxon>Skeletonemataceae</taxon>
        <taxon>Skeletonema</taxon>
        <taxon>Skeletonema marinoi-dohrnii complex</taxon>
    </lineage>
</organism>
<feature type="domain" description="Methyltransferase" evidence="5">
    <location>
        <begin position="125"/>
        <end position="233"/>
    </location>
</feature>
<dbReference type="AlphaFoldDB" id="A0AAD8Y1D0"/>
<dbReference type="Gene3D" id="3.40.50.150">
    <property type="entry name" value="Vaccinia Virus protein VP39"/>
    <property type="match status" value="1"/>
</dbReference>
<dbReference type="PANTHER" id="PTHR43861">
    <property type="entry name" value="TRANS-ACONITATE 2-METHYLTRANSFERASE-RELATED"/>
    <property type="match status" value="1"/>
</dbReference>
<accession>A0AAD8Y1D0</accession>
<evidence type="ECO:0000256" key="2">
    <source>
        <dbReference type="ARBA" id="ARBA00022679"/>
    </source>
</evidence>
<dbReference type="GO" id="GO:0008168">
    <property type="term" value="F:methyltransferase activity"/>
    <property type="evidence" value="ECO:0007669"/>
    <property type="project" value="UniProtKB-KW"/>
</dbReference>
<dbReference type="PANTHER" id="PTHR43861:SF1">
    <property type="entry name" value="TRANS-ACONITATE 2-METHYLTRANSFERASE"/>
    <property type="match status" value="1"/>
</dbReference>
<evidence type="ECO:0000256" key="1">
    <source>
        <dbReference type="ARBA" id="ARBA00022603"/>
    </source>
</evidence>
<feature type="compositionally biased region" description="Acidic residues" evidence="3">
    <location>
        <begin position="60"/>
        <end position="70"/>
    </location>
</feature>
<evidence type="ECO:0000313" key="6">
    <source>
        <dbReference type="EMBL" id="KAK1737227.1"/>
    </source>
</evidence>
<dbReference type="InterPro" id="IPR029063">
    <property type="entry name" value="SAM-dependent_MTases_sf"/>
</dbReference>
<dbReference type="EC" id="2.1.1.-" evidence="6"/>
<dbReference type="Pfam" id="PF13649">
    <property type="entry name" value="Methyltransf_25"/>
    <property type="match status" value="1"/>
</dbReference>
<dbReference type="SUPFAM" id="SSF53335">
    <property type="entry name" value="S-adenosyl-L-methionine-dependent methyltransferases"/>
    <property type="match status" value="1"/>
</dbReference>
<evidence type="ECO:0000256" key="3">
    <source>
        <dbReference type="SAM" id="MobiDB-lite"/>
    </source>
</evidence>
<keyword evidence="4" id="KW-0732">Signal</keyword>
<feature type="region of interest" description="Disordered" evidence="3">
    <location>
        <begin position="52"/>
        <end position="79"/>
    </location>
</feature>
<comment type="caution">
    <text evidence="6">The sequence shown here is derived from an EMBL/GenBank/DDBJ whole genome shotgun (WGS) entry which is preliminary data.</text>
</comment>
<keyword evidence="2 6" id="KW-0808">Transferase</keyword>
<keyword evidence="7" id="KW-1185">Reference proteome</keyword>
<sequence length="344" mass="38137">MFSSLTIAVVALLLLSAESFRPHDKSKKRTGSDLLLREQLLLLRCGGDVLDNETQSSNDDSIDANGDDNDSETKSRKMYNKQASNWVRTEPRCLSDFTGRPVVFEMLEDVLNAQHDGSDSKGNVVLDIGCGEGYCARKVIEMGASKVIGSDISKEMIACALSTADGDDDRFKYYESAAGELLKGLNDNRDFLGIDSTEGAFDVAIAVFLFNYLTTNEMEEVILQAFQALKPGGTFIFSVPHPSMIFCHDKGAIFRLDSENKGYYSSRNEKITGIISTIDGTTLNIMSIHKTLSDYITAIFSSGFEIVDIQEAGVTEEHMILHPEFFESVKDRPLHLVFKLKKPY</sequence>
<feature type="chain" id="PRO_5041986512" evidence="4">
    <location>
        <begin position="20"/>
        <end position="344"/>
    </location>
</feature>
<evidence type="ECO:0000313" key="7">
    <source>
        <dbReference type="Proteomes" id="UP001224775"/>
    </source>
</evidence>
<dbReference type="Proteomes" id="UP001224775">
    <property type="component" value="Unassembled WGS sequence"/>
</dbReference>
<name>A0AAD8Y1D0_9STRA</name>
<feature type="signal peptide" evidence="4">
    <location>
        <begin position="1"/>
        <end position="19"/>
    </location>
</feature>
<evidence type="ECO:0000256" key="4">
    <source>
        <dbReference type="SAM" id="SignalP"/>
    </source>
</evidence>
<gene>
    <name evidence="6" type="ORF">QTG54_012094</name>
</gene>
<keyword evidence="1 6" id="KW-0489">Methyltransferase</keyword>